<dbReference type="Proteomes" id="UP000183769">
    <property type="component" value="Unassembled WGS sequence"/>
</dbReference>
<dbReference type="InterPro" id="IPR017945">
    <property type="entry name" value="DHBP_synth_RibB-like_a/b_dom"/>
</dbReference>
<evidence type="ECO:0000256" key="7">
    <source>
        <dbReference type="ARBA" id="ARBA00022695"/>
    </source>
</evidence>
<reference evidence="14" key="1">
    <citation type="submission" date="2016-10" db="EMBL/GenBank/DDBJ databases">
        <authorList>
            <person name="Varghese N."/>
            <person name="Submissions S."/>
        </authorList>
    </citation>
    <scope>NUCLEOTIDE SEQUENCE [LARGE SCALE GENOMIC DNA]</scope>
    <source>
        <strain evidence="14">CGMCC 1.10329</strain>
    </source>
</reference>
<comment type="subcellular location">
    <subcellularLocation>
        <location evidence="1">Cytoplasm</location>
    </subcellularLocation>
</comment>
<feature type="domain" description="YrdC-like" evidence="12">
    <location>
        <begin position="2"/>
        <end position="183"/>
    </location>
</feature>
<evidence type="ECO:0000256" key="4">
    <source>
        <dbReference type="ARBA" id="ARBA00022490"/>
    </source>
</evidence>
<evidence type="ECO:0000259" key="12">
    <source>
        <dbReference type="PROSITE" id="PS51163"/>
    </source>
</evidence>
<dbReference type="GO" id="GO:0005524">
    <property type="term" value="F:ATP binding"/>
    <property type="evidence" value="ECO:0007669"/>
    <property type="project" value="UniProtKB-KW"/>
</dbReference>
<dbReference type="GO" id="GO:0008033">
    <property type="term" value="P:tRNA processing"/>
    <property type="evidence" value="ECO:0007669"/>
    <property type="project" value="UniProtKB-KW"/>
</dbReference>
<evidence type="ECO:0000256" key="9">
    <source>
        <dbReference type="ARBA" id="ARBA00022840"/>
    </source>
</evidence>
<dbReference type="Gene3D" id="3.90.870.10">
    <property type="entry name" value="DHBP synthase"/>
    <property type="match status" value="1"/>
</dbReference>
<evidence type="ECO:0000256" key="6">
    <source>
        <dbReference type="ARBA" id="ARBA00022694"/>
    </source>
</evidence>
<dbReference type="EMBL" id="FOXI01000007">
    <property type="protein sequence ID" value="SFP76351.1"/>
    <property type="molecule type" value="Genomic_DNA"/>
</dbReference>
<keyword evidence="8" id="KW-0547">Nucleotide-binding</keyword>
<evidence type="ECO:0000313" key="14">
    <source>
        <dbReference type="Proteomes" id="UP000183769"/>
    </source>
</evidence>
<keyword evidence="7" id="KW-0548">Nucleotidyltransferase</keyword>
<organism evidence="13 14">
    <name type="scientific">Halolamina pelagica</name>
    <dbReference type="NCBI Taxonomy" id="699431"/>
    <lineage>
        <taxon>Archaea</taxon>
        <taxon>Methanobacteriati</taxon>
        <taxon>Methanobacteriota</taxon>
        <taxon>Stenosarchaea group</taxon>
        <taxon>Halobacteria</taxon>
        <taxon>Halobacteriales</taxon>
        <taxon>Haloferacaceae</taxon>
    </lineage>
</organism>
<keyword evidence="6" id="KW-0819">tRNA processing</keyword>
<dbReference type="GO" id="GO:0061710">
    <property type="term" value="F:L-threonylcarbamoyladenylate synthase"/>
    <property type="evidence" value="ECO:0007669"/>
    <property type="project" value="UniProtKB-EC"/>
</dbReference>
<evidence type="ECO:0000256" key="1">
    <source>
        <dbReference type="ARBA" id="ARBA00004496"/>
    </source>
</evidence>
<comment type="similarity">
    <text evidence="2">Belongs to the SUA5 family.</text>
</comment>
<evidence type="ECO:0000256" key="2">
    <source>
        <dbReference type="ARBA" id="ARBA00007663"/>
    </source>
</evidence>
<dbReference type="EC" id="2.7.7.87" evidence="3"/>
<dbReference type="PANTHER" id="PTHR17490:SF16">
    <property type="entry name" value="THREONYLCARBAMOYL-AMP SYNTHASE"/>
    <property type="match status" value="1"/>
</dbReference>
<dbReference type="GO" id="GO:0003725">
    <property type="term" value="F:double-stranded RNA binding"/>
    <property type="evidence" value="ECO:0007669"/>
    <property type="project" value="InterPro"/>
</dbReference>
<keyword evidence="5" id="KW-0808">Transferase</keyword>
<dbReference type="AlphaFoldDB" id="A0A1I5T0G2"/>
<comment type="catalytic activity">
    <reaction evidence="11">
        <text>L-threonine + hydrogencarbonate + ATP = L-threonylcarbamoyladenylate + diphosphate + H2O</text>
        <dbReference type="Rhea" id="RHEA:36407"/>
        <dbReference type="ChEBI" id="CHEBI:15377"/>
        <dbReference type="ChEBI" id="CHEBI:17544"/>
        <dbReference type="ChEBI" id="CHEBI:30616"/>
        <dbReference type="ChEBI" id="CHEBI:33019"/>
        <dbReference type="ChEBI" id="CHEBI:57926"/>
        <dbReference type="ChEBI" id="CHEBI:73682"/>
        <dbReference type="EC" id="2.7.7.87"/>
    </reaction>
</comment>
<dbReference type="InterPro" id="IPR006070">
    <property type="entry name" value="Sua5-like_dom"/>
</dbReference>
<keyword evidence="9" id="KW-0067">ATP-binding</keyword>
<evidence type="ECO:0000256" key="5">
    <source>
        <dbReference type="ARBA" id="ARBA00022679"/>
    </source>
</evidence>
<dbReference type="InterPro" id="IPR050156">
    <property type="entry name" value="TC-AMP_synthase_SUA5"/>
</dbReference>
<gene>
    <name evidence="13" type="ORF">SAMN05216277_10798</name>
</gene>
<proteinExistence type="inferred from homology"/>
<name>A0A1I5T0G2_9EURY</name>
<dbReference type="GO" id="GO:0005737">
    <property type="term" value="C:cytoplasm"/>
    <property type="evidence" value="ECO:0007669"/>
    <property type="project" value="UniProtKB-SubCell"/>
</dbReference>
<dbReference type="GO" id="GO:0006450">
    <property type="term" value="P:regulation of translational fidelity"/>
    <property type="evidence" value="ECO:0007669"/>
    <property type="project" value="TreeGrafter"/>
</dbReference>
<dbReference type="PROSITE" id="PS51163">
    <property type="entry name" value="YRDC"/>
    <property type="match status" value="1"/>
</dbReference>
<sequence>MRDDLVQATSMLAMGELAVYPTDTVYGLGADAIAADAVERVYELKGRSRDDPLSMAVPDVDEALEHVVATEREEAFMREFLPGPVTVVLERQGHVPDALTAGRDRVGIRIPDHELALELLDEFAPVTATSANRSGEANATHPDDLDDAIREGVGAVVNGGELPGGESTVVDPGADEIHRRGRGADAVEAWLAEH</sequence>
<dbReference type="PANTHER" id="PTHR17490">
    <property type="entry name" value="SUA5"/>
    <property type="match status" value="1"/>
</dbReference>
<dbReference type="OrthoDB" id="39992at2157"/>
<evidence type="ECO:0000256" key="11">
    <source>
        <dbReference type="ARBA" id="ARBA00048366"/>
    </source>
</evidence>
<keyword evidence="4" id="KW-0963">Cytoplasm</keyword>
<keyword evidence="14" id="KW-1185">Reference proteome</keyword>
<dbReference type="GO" id="GO:0000049">
    <property type="term" value="F:tRNA binding"/>
    <property type="evidence" value="ECO:0007669"/>
    <property type="project" value="TreeGrafter"/>
</dbReference>
<accession>A0A1I5T0G2</accession>
<evidence type="ECO:0000256" key="8">
    <source>
        <dbReference type="ARBA" id="ARBA00022741"/>
    </source>
</evidence>
<dbReference type="SUPFAM" id="SSF55821">
    <property type="entry name" value="YrdC/RibB"/>
    <property type="match status" value="1"/>
</dbReference>
<dbReference type="Pfam" id="PF01300">
    <property type="entry name" value="Sua5_yciO_yrdC"/>
    <property type="match status" value="1"/>
</dbReference>
<protein>
    <recommendedName>
        <fullName evidence="10">L-threonylcarbamoyladenylate synthase</fullName>
        <ecNumber evidence="3">2.7.7.87</ecNumber>
    </recommendedName>
    <alternativeName>
        <fullName evidence="10">L-threonylcarbamoyladenylate synthase</fullName>
    </alternativeName>
</protein>
<dbReference type="RefSeq" id="WP_074878564.1">
    <property type="nucleotide sequence ID" value="NZ_FOXI01000007.1"/>
</dbReference>
<dbReference type="NCBIfam" id="TIGR00057">
    <property type="entry name" value="L-threonylcarbamoyladenylate synthase"/>
    <property type="match status" value="1"/>
</dbReference>
<evidence type="ECO:0000313" key="13">
    <source>
        <dbReference type="EMBL" id="SFP76351.1"/>
    </source>
</evidence>
<evidence type="ECO:0000256" key="3">
    <source>
        <dbReference type="ARBA" id="ARBA00012584"/>
    </source>
</evidence>
<evidence type="ECO:0000256" key="10">
    <source>
        <dbReference type="ARBA" id="ARBA00029774"/>
    </source>
</evidence>